<dbReference type="HOGENOM" id="CLU_083188_3_0_9"/>
<dbReference type="GO" id="GO:0009341">
    <property type="term" value="C:beta-galactosidase complex"/>
    <property type="evidence" value="ECO:0007669"/>
    <property type="project" value="TreeGrafter"/>
</dbReference>
<proteinExistence type="inferred from homology"/>
<evidence type="ECO:0000256" key="4">
    <source>
        <dbReference type="ARBA" id="ARBA00022801"/>
    </source>
</evidence>
<keyword evidence="4 7" id="KW-0378">Hydrolase</keyword>
<dbReference type="InterPro" id="IPR006104">
    <property type="entry name" value="Glyco_hydro_2_N"/>
</dbReference>
<evidence type="ECO:0000256" key="1">
    <source>
        <dbReference type="ARBA" id="ARBA00001412"/>
    </source>
</evidence>
<evidence type="ECO:0000259" key="6">
    <source>
        <dbReference type="Pfam" id="PF02837"/>
    </source>
</evidence>
<dbReference type="STRING" id="888064.HMPREF9088_1374"/>
<evidence type="ECO:0000256" key="2">
    <source>
        <dbReference type="ARBA" id="ARBA00007401"/>
    </source>
</evidence>
<keyword evidence="5 7" id="KW-0326">Glycosidase</keyword>
<dbReference type="eggNOG" id="COG3250">
    <property type="taxonomic scope" value="Bacteria"/>
</dbReference>
<dbReference type="OrthoDB" id="9762066at2"/>
<dbReference type="PANTHER" id="PTHR46323:SF2">
    <property type="entry name" value="BETA-GALACTOSIDASE"/>
    <property type="match status" value="1"/>
</dbReference>
<dbReference type="SUPFAM" id="SSF49785">
    <property type="entry name" value="Galactose-binding domain-like"/>
    <property type="match status" value="1"/>
</dbReference>
<dbReference type="PANTHER" id="PTHR46323">
    <property type="entry name" value="BETA-GALACTOSIDASE"/>
    <property type="match status" value="1"/>
</dbReference>
<accession>E6LG84</accession>
<gene>
    <name evidence="7" type="primary">bgaL</name>
    <name evidence="7" type="ORF">HMPREF9088_1374</name>
</gene>
<dbReference type="EC" id="3.2.1.23" evidence="3"/>
<evidence type="ECO:0000313" key="7">
    <source>
        <dbReference type="EMBL" id="EFU73771.1"/>
    </source>
</evidence>
<name>E6LG84_ENTI1</name>
<organism evidence="7 8">
    <name type="scientific">Enterococcus italicus (strain DSM 15952 / CCUG 50447 / LMG 22039 / TP 1.5)</name>
    <dbReference type="NCBI Taxonomy" id="888064"/>
    <lineage>
        <taxon>Bacteria</taxon>
        <taxon>Bacillati</taxon>
        <taxon>Bacillota</taxon>
        <taxon>Bacilli</taxon>
        <taxon>Lactobacillales</taxon>
        <taxon>Enterococcaceae</taxon>
        <taxon>Enterococcus</taxon>
    </lineage>
</organism>
<dbReference type="Proteomes" id="UP000010296">
    <property type="component" value="Unassembled WGS sequence"/>
</dbReference>
<dbReference type="GO" id="GO:0004565">
    <property type="term" value="F:beta-galactosidase activity"/>
    <property type="evidence" value="ECO:0007669"/>
    <property type="project" value="UniProtKB-EC"/>
</dbReference>
<dbReference type="GO" id="GO:0005990">
    <property type="term" value="P:lactose catabolic process"/>
    <property type="evidence" value="ECO:0007669"/>
    <property type="project" value="TreeGrafter"/>
</dbReference>
<evidence type="ECO:0000256" key="5">
    <source>
        <dbReference type="ARBA" id="ARBA00023295"/>
    </source>
</evidence>
<sequence length="181" mass="21170">MVGVYMTLTSLVNYFESLETLHVNTLPQRSYFIPFSNLDKEKDPLKREDSSLFKNLNGNWDFEYCSNVRSVKVDEWLNKTTIFSKKIPVPSVWQMYGYDYNQYTNVRYPIPYNPPYVPEDNPVGIYRRNFNIESLQNDITLHFEGVDSCFYVYINGKFVGFSQISHAQQAFDINSGSVAKF</sequence>
<dbReference type="Gene3D" id="2.60.120.260">
    <property type="entry name" value="Galactose-binding domain-like"/>
    <property type="match status" value="1"/>
</dbReference>
<protein>
    <recommendedName>
        <fullName evidence="3">beta-galactosidase</fullName>
        <ecNumber evidence="3">3.2.1.23</ecNumber>
    </recommendedName>
</protein>
<dbReference type="Pfam" id="PF02837">
    <property type="entry name" value="Glyco_hydro_2_N"/>
    <property type="match status" value="1"/>
</dbReference>
<feature type="domain" description="Glycosyl hydrolases family 2 sugar binding" evidence="6">
    <location>
        <begin position="53"/>
        <end position="174"/>
    </location>
</feature>
<comment type="similarity">
    <text evidence="2">Belongs to the glycosyl hydrolase 2 family.</text>
</comment>
<dbReference type="PATRIC" id="fig|888064.11.peg.1606"/>
<dbReference type="AlphaFoldDB" id="E6LG84"/>
<dbReference type="EMBL" id="AEPV01000050">
    <property type="protein sequence ID" value="EFU73771.1"/>
    <property type="molecule type" value="Genomic_DNA"/>
</dbReference>
<comment type="caution">
    <text evidence="7">The sequence shown here is derived from an EMBL/GenBank/DDBJ whole genome shotgun (WGS) entry which is preliminary data.</text>
</comment>
<keyword evidence="8" id="KW-1185">Reference proteome</keyword>
<evidence type="ECO:0000256" key="3">
    <source>
        <dbReference type="ARBA" id="ARBA00012756"/>
    </source>
</evidence>
<reference evidence="7 8" key="1">
    <citation type="submission" date="2010-12" db="EMBL/GenBank/DDBJ databases">
        <authorList>
            <person name="Muzny D."/>
            <person name="Qin X."/>
            <person name="Deng J."/>
            <person name="Jiang H."/>
            <person name="Liu Y."/>
            <person name="Qu J."/>
            <person name="Song X.-Z."/>
            <person name="Zhang L."/>
            <person name="Thornton R."/>
            <person name="Coyle M."/>
            <person name="Francisco L."/>
            <person name="Jackson L."/>
            <person name="Javaid M."/>
            <person name="Korchina V."/>
            <person name="Kovar C."/>
            <person name="Mata R."/>
            <person name="Mathew T."/>
            <person name="Ngo R."/>
            <person name="Nguyen L."/>
            <person name="Nguyen N."/>
            <person name="Okwuonu G."/>
            <person name="Ongeri F."/>
            <person name="Pham C."/>
            <person name="Simmons D."/>
            <person name="Wilczek-Boney K."/>
            <person name="Hale W."/>
            <person name="Jakkamsetti A."/>
            <person name="Pham P."/>
            <person name="Ruth R."/>
            <person name="San Lucas F."/>
            <person name="Warren J."/>
            <person name="Zhang J."/>
            <person name="Zhao Z."/>
            <person name="Zhou C."/>
            <person name="Zhu D."/>
            <person name="Lee S."/>
            <person name="Bess C."/>
            <person name="Blankenburg K."/>
            <person name="Forbes L."/>
            <person name="Fu Q."/>
            <person name="Gubbala S."/>
            <person name="Hirani K."/>
            <person name="Jayaseelan J.C."/>
            <person name="Lara F."/>
            <person name="Munidasa M."/>
            <person name="Palculict T."/>
            <person name="Patil S."/>
            <person name="Pu L.-L."/>
            <person name="Saada N."/>
            <person name="Tang L."/>
            <person name="Weissenberger G."/>
            <person name="Zhu Y."/>
            <person name="Hemphill L."/>
            <person name="Shang Y."/>
            <person name="Youmans B."/>
            <person name="Ayvaz T."/>
            <person name="Ross M."/>
            <person name="Santibanez J."/>
            <person name="Aqrawi P."/>
            <person name="Gross S."/>
            <person name="Joshi V."/>
            <person name="Fowler G."/>
            <person name="Nazareth L."/>
            <person name="Reid J."/>
            <person name="Worley K."/>
            <person name="Petrosino J."/>
            <person name="Highlander S."/>
            <person name="Gibbs R."/>
        </authorList>
    </citation>
    <scope>NUCLEOTIDE SEQUENCE [LARGE SCALE GENOMIC DNA]</scope>
    <source>
        <strain evidence="8">DSM 15952 / CCUG 50447 / LMG 22039 / TP 1.5</strain>
    </source>
</reference>
<dbReference type="InterPro" id="IPR050347">
    <property type="entry name" value="Bact_Beta-galactosidase"/>
</dbReference>
<comment type="catalytic activity">
    <reaction evidence="1">
        <text>Hydrolysis of terminal non-reducing beta-D-galactose residues in beta-D-galactosides.</text>
        <dbReference type="EC" id="3.2.1.23"/>
    </reaction>
</comment>
<evidence type="ECO:0000313" key="8">
    <source>
        <dbReference type="Proteomes" id="UP000010296"/>
    </source>
</evidence>
<dbReference type="InterPro" id="IPR008979">
    <property type="entry name" value="Galactose-bd-like_sf"/>
</dbReference>